<accession>A0A072PUU6</accession>
<feature type="region of interest" description="Disordered" evidence="2">
    <location>
        <begin position="616"/>
        <end position="635"/>
    </location>
</feature>
<dbReference type="EMBL" id="AMGV01000001">
    <property type="protein sequence ID" value="KEF63839.1"/>
    <property type="molecule type" value="Genomic_DNA"/>
</dbReference>
<feature type="compositionally biased region" description="Polar residues" evidence="2">
    <location>
        <begin position="877"/>
        <end position="893"/>
    </location>
</feature>
<feature type="compositionally biased region" description="Basic and acidic residues" evidence="2">
    <location>
        <begin position="975"/>
        <end position="997"/>
    </location>
</feature>
<feature type="compositionally biased region" description="Polar residues" evidence="2">
    <location>
        <begin position="616"/>
        <end position="626"/>
    </location>
</feature>
<dbReference type="GeneID" id="25276763"/>
<feature type="region of interest" description="Disordered" evidence="2">
    <location>
        <begin position="722"/>
        <end position="756"/>
    </location>
</feature>
<feature type="compositionally biased region" description="Basic and acidic residues" evidence="2">
    <location>
        <begin position="928"/>
        <end position="940"/>
    </location>
</feature>
<dbReference type="VEuPathDB" id="FungiDB:A1O9_01817"/>
<feature type="coiled-coil region" evidence="1">
    <location>
        <begin position="446"/>
        <end position="577"/>
    </location>
</feature>
<evidence type="ECO:0000256" key="1">
    <source>
        <dbReference type="SAM" id="Coils"/>
    </source>
</evidence>
<name>A0A072PUU6_9EURO</name>
<feature type="coiled-coil region" evidence="1">
    <location>
        <begin position="77"/>
        <end position="111"/>
    </location>
</feature>
<feature type="region of interest" description="Disordered" evidence="2">
    <location>
        <begin position="857"/>
        <end position="893"/>
    </location>
</feature>
<feature type="region of interest" description="Disordered" evidence="2">
    <location>
        <begin position="906"/>
        <end position="1009"/>
    </location>
</feature>
<dbReference type="OrthoDB" id="4161150at2759"/>
<feature type="coiled-coil region" evidence="1">
    <location>
        <begin position="354"/>
        <end position="416"/>
    </location>
</feature>
<dbReference type="AlphaFoldDB" id="A0A072PUU6"/>
<evidence type="ECO:0000256" key="2">
    <source>
        <dbReference type="SAM" id="MobiDB-lite"/>
    </source>
</evidence>
<feature type="region of interest" description="Disordered" evidence="2">
    <location>
        <begin position="823"/>
        <end position="842"/>
    </location>
</feature>
<keyword evidence="1" id="KW-0175">Coiled coil</keyword>
<dbReference type="Proteomes" id="UP000027920">
    <property type="component" value="Unassembled WGS sequence"/>
</dbReference>
<evidence type="ECO:0000313" key="4">
    <source>
        <dbReference type="Proteomes" id="UP000027920"/>
    </source>
</evidence>
<proteinExistence type="predicted"/>
<evidence type="ECO:0000313" key="3">
    <source>
        <dbReference type="EMBL" id="KEF63839.1"/>
    </source>
</evidence>
<feature type="compositionally biased region" description="Polar residues" evidence="2">
    <location>
        <begin position="741"/>
        <end position="753"/>
    </location>
</feature>
<dbReference type="HOGENOM" id="CLU_298089_0_0_1"/>
<sequence length="1009" mass="115209">MSRSRETTKSIRKLESIEEQNRLLCEEKILSEARLEEAENAQRQLSAKQAIADQYLDTFKEKYYKLKNWALEANKDCEILQNKSINLRQSLAELTNERDDLRARLQDLDNVQQKSLGQMDRMRGLVNDVRQLAIVNIADFNRKDGVLQAKCEHLRREQARCEKLEAHIAQIGRHKTRQDQRFHDDRDRQNKSLREIFSELTRLAVKDAGMNSESKEILESVKACQVLLKDESTFGPKLAQIKNNIESVTELVSSRLKSAVGTLREDVKDQIAKSLTTAETEKSREALQASNAELVKTKEEAARLAHTIEHSKVIIELLRNGKQVAEDREAYLKNNTEKLIEALSEGRGIAQKQFNHLKDTNDALQTKCQAANAKAAEYKVQNDDQSGQIKLLETQRDELQKEKDNIAWQFRNLMEEMILFKETTSREMNEKASQSKEQICKLRADLDEQTRVRQQIERESTSMNEQFSKVQEELKKSQSTSTLALREKNDIEKRLAKLQQGLSRAQEDVRLRDQMQLDLATKSAEINDLKKSQYQYEQVKQELVSQNEAVFQKTQEAKALASQVQSLQNHTHKLEQKAQERDIFAEGKAHLERETHGLRQKLDGMQHLRGQLEDQNAQLEESQSALNKAKDDLSRMRKLEEENKSLKDTLESMSAELTITSEGIRELDAFRHLLSDKEEKIRRVEEELATYTSKSEEFVKSKAALKIKENELLLLRDRLSAMETEETPSKPTQPIRRAANRSAQNSSPNQSDSRPCLQFNEEEMSPIQATGLTVTNALIPPQMSLGLATSSQSFVADTQPEIQETLQEVPDSFQPQRQDLETLGLLDSGDTSSLSDIANPFERDEYLGDERIAYLEEPGTSLPSSQGGGMGARSTARVESTTQPPPSSSYGSLNEQMLLDISPHTELQLETTTPPRRLGFARKPQPIRTDRRDIEVERNKVSIQRGSSELAKPRPERLNSEFQTKQQQTRTAKSPVERPETPRDREATPSVARERYRPNSAAKRKMGQV</sequence>
<comment type="caution">
    <text evidence="3">The sequence shown here is derived from an EMBL/GenBank/DDBJ whole genome shotgun (WGS) entry which is preliminary data.</text>
</comment>
<dbReference type="RefSeq" id="XP_013266429.1">
    <property type="nucleotide sequence ID" value="XM_013410975.1"/>
</dbReference>
<reference evidence="3 4" key="1">
    <citation type="submission" date="2013-03" db="EMBL/GenBank/DDBJ databases">
        <title>The Genome Sequence of Exophiala aquamarina CBS 119918.</title>
        <authorList>
            <consortium name="The Broad Institute Genomics Platform"/>
            <person name="Cuomo C."/>
            <person name="de Hoog S."/>
            <person name="Gorbushina A."/>
            <person name="Walker B."/>
            <person name="Young S.K."/>
            <person name="Zeng Q."/>
            <person name="Gargeya S."/>
            <person name="Fitzgerald M."/>
            <person name="Haas B."/>
            <person name="Abouelleil A."/>
            <person name="Allen A.W."/>
            <person name="Alvarado L."/>
            <person name="Arachchi H.M."/>
            <person name="Berlin A.M."/>
            <person name="Chapman S.B."/>
            <person name="Gainer-Dewar J."/>
            <person name="Goldberg J."/>
            <person name="Griggs A."/>
            <person name="Gujja S."/>
            <person name="Hansen M."/>
            <person name="Howarth C."/>
            <person name="Imamovic A."/>
            <person name="Ireland A."/>
            <person name="Larimer J."/>
            <person name="McCowan C."/>
            <person name="Murphy C."/>
            <person name="Pearson M."/>
            <person name="Poon T.W."/>
            <person name="Priest M."/>
            <person name="Roberts A."/>
            <person name="Saif S."/>
            <person name="Shea T."/>
            <person name="Sisk P."/>
            <person name="Sykes S."/>
            <person name="Wortman J."/>
            <person name="Nusbaum C."/>
            <person name="Birren B."/>
        </authorList>
    </citation>
    <scope>NUCLEOTIDE SEQUENCE [LARGE SCALE GENOMIC DNA]</scope>
    <source>
        <strain evidence="3 4">CBS 119918</strain>
    </source>
</reference>
<protein>
    <submittedName>
        <fullName evidence="3">Uncharacterized protein</fullName>
    </submittedName>
</protein>
<gene>
    <name evidence="3" type="ORF">A1O9_01817</name>
</gene>
<organism evidence="3 4">
    <name type="scientific">Exophiala aquamarina CBS 119918</name>
    <dbReference type="NCBI Taxonomy" id="1182545"/>
    <lineage>
        <taxon>Eukaryota</taxon>
        <taxon>Fungi</taxon>
        <taxon>Dikarya</taxon>
        <taxon>Ascomycota</taxon>
        <taxon>Pezizomycotina</taxon>
        <taxon>Eurotiomycetes</taxon>
        <taxon>Chaetothyriomycetidae</taxon>
        <taxon>Chaetothyriales</taxon>
        <taxon>Herpotrichiellaceae</taxon>
        <taxon>Exophiala</taxon>
    </lineage>
</organism>
<dbReference type="STRING" id="1182545.A0A072PUU6"/>
<feature type="compositionally biased region" description="Low complexity" evidence="2">
    <location>
        <begin position="823"/>
        <end position="836"/>
    </location>
</feature>
<keyword evidence="4" id="KW-1185">Reference proteome</keyword>
<feature type="compositionally biased region" description="Polar residues" evidence="2">
    <location>
        <begin position="960"/>
        <end position="972"/>
    </location>
</feature>